<feature type="region of interest" description="Disordered" evidence="1">
    <location>
        <begin position="228"/>
        <end position="266"/>
    </location>
</feature>
<feature type="compositionally biased region" description="Polar residues" evidence="1">
    <location>
        <begin position="563"/>
        <end position="573"/>
    </location>
</feature>
<proteinExistence type="predicted"/>
<feature type="compositionally biased region" description="Low complexity" evidence="1">
    <location>
        <begin position="474"/>
        <end position="532"/>
    </location>
</feature>
<dbReference type="EMBL" id="JALJOQ010000035">
    <property type="protein sequence ID" value="KAK9806666.1"/>
    <property type="molecule type" value="Genomic_DNA"/>
</dbReference>
<feature type="region of interest" description="Disordered" evidence="1">
    <location>
        <begin position="318"/>
        <end position="640"/>
    </location>
</feature>
<evidence type="ECO:0000313" key="2">
    <source>
        <dbReference type="EMBL" id="KAK9806666.1"/>
    </source>
</evidence>
<comment type="caution">
    <text evidence="2">The sequence shown here is derived from an EMBL/GenBank/DDBJ whole genome shotgun (WGS) entry which is preliminary data.</text>
</comment>
<feature type="compositionally biased region" description="Low complexity" evidence="1">
    <location>
        <begin position="596"/>
        <end position="612"/>
    </location>
</feature>
<feature type="compositionally biased region" description="Low complexity" evidence="1">
    <location>
        <begin position="415"/>
        <end position="450"/>
    </location>
</feature>
<organism evidence="2 3">
    <name type="scientific">Symbiochloris irregularis</name>
    <dbReference type="NCBI Taxonomy" id="706552"/>
    <lineage>
        <taxon>Eukaryota</taxon>
        <taxon>Viridiplantae</taxon>
        <taxon>Chlorophyta</taxon>
        <taxon>core chlorophytes</taxon>
        <taxon>Trebouxiophyceae</taxon>
        <taxon>Trebouxiales</taxon>
        <taxon>Trebouxiaceae</taxon>
        <taxon>Symbiochloris</taxon>
    </lineage>
</organism>
<feature type="compositionally biased region" description="Polar residues" evidence="1">
    <location>
        <begin position="681"/>
        <end position="704"/>
    </location>
</feature>
<protein>
    <submittedName>
        <fullName evidence="2">Uncharacterized protein</fullName>
    </submittedName>
</protein>
<feature type="compositionally biased region" description="Low complexity" evidence="1">
    <location>
        <begin position="393"/>
        <end position="406"/>
    </location>
</feature>
<keyword evidence="3" id="KW-1185">Reference proteome</keyword>
<evidence type="ECO:0000256" key="1">
    <source>
        <dbReference type="SAM" id="MobiDB-lite"/>
    </source>
</evidence>
<reference evidence="2 3" key="1">
    <citation type="journal article" date="2024" name="Nat. Commun.">
        <title>Phylogenomics reveals the evolutionary origins of lichenization in chlorophyte algae.</title>
        <authorList>
            <person name="Puginier C."/>
            <person name="Libourel C."/>
            <person name="Otte J."/>
            <person name="Skaloud P."/>
            <person name="Haon M."/>
            <person name="Grisel S."/>
            <person name="Petersen M."/>
            <person name="Berrin J.G."/>
            <person name="Delaux P.M."/>
            <person name="Dal Grande F."/>
            <person name="Keller J."/>
        </authorList>
    </citation>
    <scope>NUCLEOTIDE SEQUENCE [LARGE SCALE GENOMIC DNA]</scope>
    <source>
        <strain evidence="2 3">SAG 2036</strain>
    </source>
</reference>
<dbReference type="Proteomes" id="UP001465755">
    <property type="component" value="Unassembled WGS sequence"/>
</dbReference>
<feature type="region of interest" description="Disordered" evidence="1">
    <location>
        <begin position="654"/>
        <end position="743"/>
    </location>
</feature>
<name>A0AAW1P6G0_9CHLO</name>
<feature type="compositionally biased region" description="Polar residues" evidence="1">
    <location>
        <begin position="338"/>
        <end position="360"/>
    </location>
</feature>
<evidence type="ECO:0000313" key="3">
    <source>
        <dbReference type="Proteomes" id="UP001465755"/>
    </source>
</evidence>
<feature type="compositionally biased region" description="Polar residues" evidence="1">
    <location>
        <begin position="241"/>
        <end position="256"/>
    </location>
</feature>
<gene>
    <name evidence="2" type="ORF">WJX73_005817</name>
</gene>
<dbReference type="AlphaFoldDB" id="A0AAW1P6G0"/>
<sequence length="743" mass="79473">MSSKGTGLPADKSITVANYSEQFFERVKQQKYGATEEENSEVAGQNFYGLVTKLQETGSKDDVKVPLRVLRDEIGRVYFSSSTKKESGVIETLFKLYDAVEVRCQEALRNRTVEKEQAAVAAARLLEELRLRFSRLAVGDTWEAYPELKVKALKRMQLYAVRERQLKQTGSSLGGSTGRSKKSMMRMVSIGPRDGAFTSWQSTIDDLVKAPSPRLFPLLKVLLQETVEGTEPTEPERPSDASITGSEGHARSQSVQDPVLPSRPSEAVAETGHSIAELKLDDLLGLNDPSPTAAVAQAQGVSSEPSTATAAADPFAGALQGLQDPSSPAQPGTGGSQGHTNPFGGSSFTAGGHTQVNGGTHPSHAPLQSPPSGPGQAGGWPSQEHHQGSHMYGSPQAQGQPPSGSPFAMHSFQSQPMGHQAMMQQPMMQQATSGPFQGGFHQPQPVQQQQASWPSAGPPEQRHSHEVPAFNSTPYQQKPPAQPYYQQPQHQHQQQPQQQAAYPQSQMQQHQLQQPPLAQQGQQYQHPQQGLPTRGSHPFQPHSPAFSSAQGSPGPQHHPNSMARMTSLQSAPSSGVGEPHPELGRLPSSSHHELSSHPSGTYQPAPAAAASSMPHRLSGSFVPPQQQQQQQYTDPSFSGAFNHNATFAGVSQAPQMTGARGMSADGAGSKPGFNPFGLPSQAGTGAQDQMSYSGSQPLSPVTDNRFSDVGPVVPPGQHYSIPQPMRAPPAPPTSSANNQYSAW</sequence>
<accession>A0AAW1P6G0</accession>